<dbReference type="eggNOG" id="KOG1591">
    <property type="taxonomic scope" value="Eukaryota"/>
</dbReference>
<dbReference type="EMBL" id="KB446562">
    <property type="protein sequence ID" value="EME79490.1"/>
    <property type="molecule type" value="Genomic_DNA"/>
</dbReference>
<keyword evidence="5" id="KW-0408">Iron</keyword>
<evidence type="ECO:0000313" key="9">
    <source>
        <dbReference type="Proteomes" id="UP000016932"/>
    </source>
</evidence>
<dbReference type="InterPro" id="IPR006620">
    <property type="entry name" value="Pro_4_hyd_alph"/>
</dbReference>
<dbReference type="STRING" id="383855.M2YP09"/>
<evidence type="ECO:0000256" key="3">
    <source>
        <dbReference type="ARBA" id="ARBA00022964"/>
    </source>
</evidence>
<dbReference type="GO" id="GO:0031418">
    <property type="term" value="F:L-ascorbic acid binding"/>
    <property type="evidence" value="ECO:0007669"/>
    <property type="project" value="InterPro"/>
</dbReference>
<evidence type="ECO:0000256" key="2">
    <source>
        <dbReference type="ARBA" id="ARBA00022723"/>
    </source>
</evidence>
<name>M2YP09_PSEFD</name>
<evidence type="ECO:0000256" key="5">
    <source>
        <dbReference type="ARBA" id="ARBA00023004"/>
    </source>
</evidence>
<dbReference type="PANTHER" id="PTHR10869:SF242">
    <property type="entry name" value="PROLYL 4-HYDROXYLASE ALPHA SUBUNIT DOMAIN-CONTAINING PROTEIN"/>
    <property type="match status" value="1"/>
</dbReference>
<dbReference type="AlphaFoldDB" id="M2YP09"/>
<dbReference type="InterPro" id="IPR045054">
    <property type="entry name" value="P4HA-like"/>
</dbReference>
<gene>
    <name evidence="8" type="ORF">MYCFIDRAFT_142999</name>
</gene>
<dbReference type="GeneID" id="19331234"/>
<dbReference type="GO" id="GO:0004656">
    <property type="term" value="F:procollagen-proline 4-dioxygenase activity"/>
    <property type="evidence" value="ECO:0007669"/>
    <property type="project" value="TreeGrafter"/>
</dbReference>
<dbReference type="GO" id="GO:0005783">
    <property type="term" value="C:endoplasmic reticulum"/>
    <property type="evidence" value="ECO:0007669"/>
    <property type="project" value="TreeGrafter"/>
</dbReference>
<reference evidence="8 9" key="1">
    <citation type="journal article" date="2012" name="PLoS Pathog.">
        <title>Diverse lifestyles and strategies of plant pathogenesis encoded in the genomes of eighteen Dothideomycetes fungi.</title>
        <authorList>
            <person name="Ohm R.A."/>
            <person name="Feau N."/>
            <person name="Henrissat B."/>
            <person name="Schoch C.L."/>
            <person name="Horwitz B.A."/>
            <person name="Barry K.W."/>
            <person name="Condon B.J."/>
            <person name="Copeland A.C."/>
            <person name="Dhillon B."/>
            <person name="Glaser F."/>
            <person name="Hesse C.N."/>
            <person name="Kosti I."/>
            <person name="LaButti K."/>
            <person name="Lindquist E.A."/>
            <person name="Lucas S."/>
            <person name="Salamov A.A."/>
            <person name="Bradshaw R.E."/>
            <person name="Ciuffetti L."/>
            <person name="Hamelin R.C."/>
            <person name="Kema G.H.J."/>
            <person name="Lawrence C."/>
            <person name="Scott J.A."/>
            <person name="Spatafora J.W."/>
            <person name="Turgeon B.G."/>
            <person name="de Wit P.J.G.M."/>
            <person name="Zhong S."/>
            <person name="Goodwin S.B."/>
            <person name="Grigoriev I.V."/>
        </authorList>
    </citation>
    <scope>NUCLEOTIDE SEQUENCE [LARGE SCALE GENOMIC DNA]</scope>
    <source>
        <strain evidence="8 9">CIRAD86</strain>
    </source>
</reference>
<keyword evidence="4" id="KW-0560">Oxidoreductase</keyword>
<protein>
    <recommendedName>
        <fullName evidence="7">Prolyl 4-hydroxylase alpha subunit domain-containing protein</fullName>
    </recommendedName>
</protein>
<keyword evidence="3" id="KW-0223">Dioxygenase</keyword>
<sequence length="246" mass="27985">MSYDPLIAHLEDLVSYEERQYLIKLARPLLHKSQVSLANGTQTDSPGRTSSTAFLPSSDPVVMHVLERAAEFQGYIDLDQMDMQVTAYRPGQEYKAHFDWFPRPNANVRNRFSTFFAILEADCTNCGTQFPSIQLDTETLDSRWCKSINCTAESLTTLNFPGHALFWRNLDPWGAPRQDVLHAGLPAFNGTKIGLNIWTEIEVDPDLYPSQEEAEEAEAEYDEEEWKNWDQGDDQGSEEELLDSAI</sequence>
<evidence type="ECO:0000313" key="8">
    <source>
        <dbReference type="EMBL" id="EME79490.1"/>
    </source>
</evidence>
<dbReference type="KEGG" id="pfj:MYCFIDRAFT_142999"/>
<accession>M2YP09</accession>
<evidence type="ECO:0000259" key="7">
    <source>
        <dbReference type="SMART" id="SM00702"/>
    </source>
</evidence>
<dbReference type="RefSeq" id="XP_007930194.1">
    <property type="nucleotide sequence ID" value="XM_007932003.1"/>
</dbReference>
<evidence type="ECO:0000256" key="1">
    <source>
        <dbReference type="ARBA" id="ARBA00001961"/>
    </source>
</evidence>
<proteinExistence type="predicted"/>
<dbReference type="PANTHER" id="PTHR10869">
    <property type="entry name" value="PROLYL 4-HYDROXYLASE ALPHA SUBUNIT"/>
    <property type="match status" value="1"/>
</dbReference>
<feature type="region of interest" description="Disordered" evidence="6">
    <location>
        <begin position="207"/>
        <end position="246"/>
    </location>
</feature>
<organism evidence="8 9">
    <name type="scientific">Pseudocercospora fijiensis (strain CIRAD86)</name>
    <name type="common">Black leaf streak disease fungus</name>
    <name type="synonym">Mycosphaerella fijiensis</name>
    <dbReference type="NCBI Taxonomy" id="383855"/>
    <lineage>
        <taxon>Eukaryota</taxon>
        <taxon>Fungi</taxon>
        <taxon>Dikarya</taxon>
        <taxon>Ascomycota</taxon>
        <taxon>Pezizomycotina</taxon>
        <taxon>Dothideomycetes</taxon>
        <taxon>Dothideomycetidae</taxon>
        <taxon>Mycosphaerellales</taxon>
        <taxon>Mycosphaerellaceae</taxon>
        <taxon>Pseudocercospora</taxon>
    </lineage>
</organism>
<evidence type="ECO:0000256" key="4">
    <source>
        <dbReference type="ARBA" id="ARBA00023002"/>
    </source>
</evidence>
<keyword evidence="9" id="KW-1185">Reference proteome</keyword>
<dbReference type="SMART" id="SM00702">
    <property type="entry name" value="P4Hc"/>
    <property type="match status" value="1"/>
</dbReference>
<dbReference type="GO" id="GO:0005506">
    <property type="term" value="F:iron ion binding"/>
    <property type="evidence" value="ECO:0007669"/>
    <property type="project" value="InterPro"/>
</dbReference>
<dbReference type="VEuPathDB" id="FungiDB:MYCFIDRAFT_142999"/>
<dbReference type="OrthoDB" id="420380at2759"/>
<dbReference type="HOGENOM" id="CLU_058132_0_1_1"/>
<evidence type="ECO:0000256" key="6">
    <source>
        <dbReference type="SAM" id="MobiDB-lite"/>
    </source>
</evidence>
<feature type="domain" description="Prolyl 4-hydroxylase alpha subunit" evidence="7">
    <location>
        <begin position="5"/>
        <end position="200"/>
    </location>
</feature>
<keyword evidence="2" id="KW-0479">Metal-binding</keyword>
<dbReference type="Gene3D" id="2.60.120.620">
    <property type="entry name" value="q2cbj1_9rhob like domain"/>
    <property type="match status" value="1"/>
</dbReference>
<comment type="cofactor">
    <cofactor evidence="1">
        <name>L-ascorbate</name>
        <dbReference type="ChEBI" id="CHEBI:38290"/>
    </cofactor>
</comment>
<feature type="compositionally biased region" description="Acidic residues" evidence="6">
    <location>
        <begin position="212"/>
        <end position="246"/>
    </location>
</feature>
<dbReference type="Proteomes" id="UP000016932">
    <property type="component" value="Unassembled WGS sequence"/>
</dbReference>